<feature type="domain" description="Sushi" evidence="18">
    <location>
        <begin position="242"/>
        <end position="300"/>
    </location>
</feature>
<dbReference type="SUPFAM" id="SSF57535">
    <property type="entry name" value="Complement control module/SCR domain"/>
    <property type="match status" value="3"/>
</dbReference>
<evidence type="ECO:0000259" key="17">
    <source>
        <dbReference type="PROSITE" id="PS50825"/>
    </source>
</evidence>
<dbReference type="PANTHER" id="PTHR46343:SF3">
    <property type="entry name" value="SUSHI REPEAT-CONTAINING PROTEIN SRPX2"/>
    <property type="match status" value="1"/>
</dbReference>
<feature type="region of interest" description="Disordered" evidence="16">
    <location>
        <begin position="1"/>
        <end position="34"/>
    </location>
</feature>
<evidence type="ECO:0000256" key="15">
    <source>
        <dbReference type="PROSITE-ProRule" id="PRU00302"/>
    </source>
</evidence>
<evidence type="ECO:0000256" key="10">
    <source>
        <dbReference type="ARBA" id="ARBA00022737"/>
    </source>
</evidence>
<sequence length="586" mass="65853">FEHPWASSACGEAAKQAENNNDGSGPDQDVRRVGAVLRDEGEVGLQADLPPDADSQQDHTCELSETTAPANHGWSRVFLPTVGNAEANGRFGVSPTAEEFPTTMCFYSDSSRTVIRMTKLALTSPLRGIVITAMPTNRCVAAAAFILFFFSAGATTDYDSYSDFIEEDFTPQLDYKDPNWCRSPHLPNGEVSCRSPRGGAHRGLLGTRCEMTCDRGYRLLGRRSIQCLANRLWSGSAYCRRIRCHVLPLIPQGRYSCTQGFFVDSRCDFTCRPGYRIEGEHSRTCLHRGSWSGVQPECSDTDPPKIRCPPSRLKVAEPGKLTARVSWDPPAATDTADKYLNVVLVDQQPGSEFKEGLHVIRYKVYDQARNRAACKFIVRVEVRRCPELPPPLHGYLICSSDGNNYGAECEYLCDGGYERQGASSRVCQFNRSWSGGPAECVPMEFKFSVQTFGALLDQFYEKRRLLIMSAPNISDPDYQLQNIMIQKSDCGLDLRHVTVVELLGSPPHETGRIKENLLQSDVIEGLRQAFRISRFYFSMVLLDKLGIDRERFIVPVSSEELFSYIDNFLLEEEERERLELHRDFCD</sequence>
<dbReference type="InterPro" id="IPR003410">
    <property type="entry name" value="HYR_dom"/>
</dbReference>
<dbReference type="PROSITE" id="PS50825">
    <property type="entry name" value="HYR"/>
    <property type="match status" value="1"/>
</dbReference>
<dbReference type="GO" id="GO:0051965">
    <property type="term" value="P:positive regulation of synapse assembly"/>
    <property type="evidence" value="ECO:0007669"/>
    <property type="project" value="TreeGrafter"/>
</dbReference>
<evidence type="ECO:0000256" key="13">
    <source>
        <dbReference type="ARBA" id="ARBA00023157"/>
    </source>
</evidence>
<feature type="domain" description="Sushi" evidence="18">
    <location>
        <begin position="191"/>
        <end position="241"/>
    </location>
</feature>
<evidence type="ECO:0000256" key="1">
    <source>
        <dbReference type="ARBA" id="ARBA00004241"/>
    </source>
</evidence>
<keyword evidence="7" id="KW-0037">Angiogenesis</keyword>
<evidence type="ECO:0000256" key="8">
    <source>
        <dbReference type="ARBA" id="ARBA00022659"/>
    </source>
</evidence>
<keyword evidence="20" id="KW-1185">Reference proteome</keyword>
<keyword evidence="10" id="KW-0677">Repeat</keyword>
<dbReference type="GO" id="GO:0005576">
    <property type="term" value="C:extracellular region"/>
    <property type="evidence" value="ECO:0007669"/>
    <property type="project" value="UniProtKB-SubCell"/>
</dbReference>
<evidence type="ECO:0000256" key="4">
    <source>
        <dbReference type="ARBA" id="ARBA00014594"/>
    </source>
</evidence>
<evidence type="ECO:0000256" key="14">
    <source>
        <dbReference type="ARBA" id="ARBA00034103"/>
    </source>
</evidence>
<dbReference type="Pfam" id="PF13778">
    <property type="entry name" value="DUF4174"/>
    <property type="match status" value="1"/>
</dbReference>
<keyword evidence="11" id="KW-0130">Cell adhesion</keyword>
<evidence type="ECO:0000256" key="3">
    <source>
        <dbReference type="ARBA" id="ARBA00004613"/>
    </source>
</evidence>
<dbReference type="EMBL" id="NHOQ01002284">
    <property type="protein sequence ID" value="PWA18689.1"/>
    <property type="molecule type" value="Genomic_DNA"/>
</dbReference>
<keyword evidence="8 15" id="KW-0768">Sushi</keyword>
<keyword evidence="5" id="KW-0963">Cytoplasm</keyword>
<dbReference type="CDD" id="cd00033">
    <property type="entry name" value="CCP"/>
    <property type="match status" value="3"/>
</dbReference>
<gene>
    <name evidence="19" type="ORF">CCH79_00005686</name>
</gene>
<feature type="domain" description="Sushi" evidence="18">
    <location>
        <begin position="383"/>
        <end position="442"/>
    </location>
</feature>
<dbReference type="GO" id="GO:0045202">
    <property type="term" value="C:synapse"/>
    <property type="evidence" value="ECO:0007669"/>
    <property type="project" value="UniProtKB-SubCell"/>
</dbReference>
<dbReference type="GO" id="GO:0098609">
    <property type="term" value="P:cell-cell adhesion"/>
    <property type="evidence" value="ECO:0007669"/>
    <property type="project" value="TreeGrafter"/>
</dbReference>
<name>A0A315V7C9_GAMAF</name>
<comment type="caution">
    <text evidence="15">Lacks conserved residue(s) required for the propagation of feature annotation.</text>
</comment>
<keyword evidence="13 15" id="KW-1015">Disulfide bond</keyword>
<evidence type="ECO:0000256" key="12">
    <source>
        <dbReference type="ARBA" id="ARBA00023018"/>
    </source>
</evidence>
<dbReference type="InterPro" id="IPR043555">
    <property type="entry name" value="SRPX-like"/>
</dbReference>
<evidence type="ECO:0000256" key="16">
    <source>
        <dbReference type="SAM" id="MobiDB-lite"/>
    </source>
</evidence>
<dbReference type="InterPro" id="IPR025232">
    <property type="entry name" value="DUF4174"/>
</dbReference>
<comment type="subcellular location">
    <subcellularLocation>
        <location evidence="1">Cell surface</location>
    </subcellularLocation>
    <subcellularLocation>
        <location evidence="2">Cytoplasm</location>
    </subcellularLocation>
    <subcellularLocation>
        <location evidence="3">Secreted</location>
    </subcellularLocation>
    <subcellularLocation>
        <location evidence="14">Synapse</location>
    </subcellularLocation>
</comment>
<protein>
    <recommendedName>
        <fullName evidence="4">Sushi repeat-containing protein SRPX2</fullName>
    </recommendedName>
</protein>
<evidence type="ECO:0000256" key="2">
    <source>
        <dbReference type="ARBA" id="ARBA00004496"/>
    </source>
</evidence>
<feature type="disulfide bond" evidence="15">
    <location>
        <begin position="271"/>
        <end position="298"/>
    </location>
</feature>
<evidence type="ECO:0000256" key="5">
    <source>
        <dbReference type="ARBA" id="ARBA00022490"/>
    </source>
</evidence>
<feature type="disulfide bond" evidence="15">
    <location>
        <begin position="413"/>
        <end position="440"/>
    </location>
</feature>
<keyword evidence="6" id="KW-0964">Secreted</keyword>
<dbReference type="SMART" id="SM00032">
    <property type="entry name" value="CCP"/>
    <property type="match status" value="3"/>
</dbReference>
<dbReference type="GO" id="GO:0090050">
    <property type="term" value="P:positive regulation of cell migration involved in sprouting angiogenesis"/>
    <property type="evidence" value="ECO:0007669"/>
    <property type="project" value="TreeGrafter"/>
</dbReference>
<comment type="caution">
    <text evidence="19">The sequence shown here is derived from an EMBL/GenBank/DDBJ whole genome shotgun (WGS) entry which is preliminary data.</text>
</comment>
<dbReference type="GO" id="GO:0001525">
    <property type="term" value="P:angiogenesis"/>
    <property type="evidence" value="ECO:0007669"/>
    <property type="project" value="UniProtKB-KW"/>
</dbReference>
<dbReference type="Gene3D" id="2.10.70.10">
    <property type="entry name" value="Complement Module, domain 1"/>
    <property type="match status" value="3"/>
</dbReference>
<dbReference type="GO" id="GO:0009986">
    <property type="term" value="C:cell surface"/>
    <property type="evidence" value="ECO:0007669"/>
    <property type="project" value="UniProtKB-SubCell"/>
</dbReference>
<keyword evidence="9" id="KW-0732">Signal</keyword>
<dbReference type="InterPro" id="IPR035976">
    <property type="entry name" value="Sushi/SCR/CCP_sf"/>
</dbReference>
<dbReference type="Pfam" id="PF02494">
    <property type="entry name" value="HYR"/>
    <property type="match status" value="1"/>
</dbReference>
<evidence type="ECO:0000256" key="9">
    <source>
        <dbReference type="ARBA" id="ARBA00022729"/>
    </source>
</evidence>
<dbReference type="PROSITE" id="PS50923">
    <property type="entry name" value="SUSHI"/>
    <property type="match status" value="3"/>
</dbReference>
<dbReference type="Pfam" id="PF00084">
    <property type="entry name" value="Sushi"/>
    <property type="match status" value="3"/>
</dbReference>
<evidence type="ECO:0000256" key="11">
    <source>
        <dbReference type="ARBA" id="ARBA00022889"/>
    </source>
</evidence>
<feature type="non-terminal residue" evidence="19">
    <location>
        <position position="1"/>
    </location>
</feature>
<evidence type="ECO:0000256" key="7">
    <source>
        <dbReference type="ARBA" id="ARBA00022657"/>
    </source>
</evidence>
<feature type="domain" description="HYR" evidence="17">
    <location>
        <begin position="299"/>
        <end position="382"/>
    </location>
</feature>
<accession>A0A315V7C9</accession>
<dbReference type="GO" id="GO:0005737">
    <property type="term" value="C:cytoplasm"/>
    <property type="evidence" value="ECO:0007669"/>
    <property type="project" value="UniProtKB-SubCell"/>
</dbReference>
<dbReference type="PANTHER" id="PTHR46343">
    <property type="entry name" value="HYR DOMAIN-CONTAINING PROTEIN"/>
    <property type="match status" value="1"/>
</dbReference>
<dbReference type="InterPro" id="IPR000436">
    <property type="entry name" value="Sushi_SCR_CCP_dom"/>
</dbReference>
<reference evidence="19 20" key="1">
    <citation type="journal article" date="2018" name="G3 (Bethesda)">
        <title>A High-Quality Reference Genome for the Invasive Mosquitofish Gambusia affinis Using a Chicago Library.</title>
        <authorList>
            <person name="Hoffberg S.L."/>
            <person name="Troendle N.J."/>
            <person name="Glenn T.C."/>
            <person name="Mahmud O."/>
            <person name="Louha S."/>
            <person name="Chalopin D."/>
            <person name="Bennetzen J.L."/>
            <person name="Mauricio R."/>
        </authorList>
    </citation>
    <scope>NUCLEOTIDE SEQUENCE [LARGE SCALE GENOMIC DNA]</scope>
    <source>
        <strain evidence="19">NE01/NJP1002.9</strain>
        <tissue evidence="19">Muscle</tissue>
    </source>
</reference>
<organism evidence="19 20">
    <name type="scientific">Gambusia affinis</name>
    <name type="common">Western mosquitofish</name>
    <name type="synonym">Heterandria affinis</name>
    <dbReference type="NCBI Taxonomy" id="33528"/>
    <lineage>
        <taxon>Eukaryota</taxon>
        <taxon>Metazoa</taxon>
        <taxon>Chordata</taxon>
        <taxon>Craniata</taxon>
        <taxon>Vertebrata</taxon>
        <taxon>Euteleostomi</taxon>
        <taxon>Actinopterygii</taxon>
        <taxon>Neopterygii</taxon>
        <taxon>Teleostei</taxon>
        <taxon>Neoteleostei</taxon>
        <taxon>Acanthomorphata</taxon>
        <taxon>Ovalentaria</taxon>
        <taxon>Atherinomorphae</taxon>
        <taxon>Cyprinodontiformes</taxon>
        <taxon>Poeciliidae</taxon>
        <taxon>Poeciliinae</taxon>
        <taxon>Gambusia</taxon>
    </lineage>
</organism>
<evidence type="ECO:0000313" key="20">
    <source>
        <dbReference type="Proteomes" id="UP000250572"/>
    </source>
</evidence>
<evidence type="ECO:0000313" key="19">
    <source>
        <dbReference type="EMBL" id="PWA18689.1"/>
    </source>
</evidence>
<dbReference type="AlphaFoldDB" id="A0A315V7C9"/>
<keyword evidence="12" id="KW-0770">Synapse</keyword>
<dbReference type="FunFam" id="2.10.70.10:FF:000024">
    <property type="entry name" value="Sushi repeat-containing protein SRPX"/>
    <property type="match status" value="1"/>
</dbReference>
<evidence type="ECO:0000259" key="18">
    <source>
        <dbReference type="PROSITE" id="PS50923"/>
    </source>
</evidence>
<proteinExistence type="predicted"/>
<dbReference type="GO" id="GO:0005102">
    <property type="term" value="F:signaling receptor binding"/>
    <property type="evidence" value="ECO:0007669"/>
    <property type="project" value="TreeGrafter"/>
</dbReference>
<evidence type="ECO:0000256" key="6">
    <source>
        <dbReference type="ARBA" id="ARBA00022525"/>
    </source>
</evidence>
<dbReference type="Proteomes" id="UP000250572">
    <property type="component" value="Unassembled WGS sequence"/>
</dbReference>